<dbReference type="InterPro" id="IPR006439">
    <property type="entry name" value="HAD-SF_hydro_IA"/>
</dbReference>
<evidence type="ECO:0000313" key="2">
    <source>
        <dbReference type="Proteomes" id="UP000660047"/>
    </source>
</evidence>
<dbReference type="EMBL" id="BLYL01000009">
    <property type="protein sequence ID" value="GFO94703.1"/>
    <property type="molecule type" value="Genomic_DNA"/>
</dbReference>
<dbReference type="InterPro" id="IPR023214">
    <property type="entry name" value="HAD_sf"/>
</dbReference>
<dbReference type="Proteomes" id="UP000660047">
    <property type="component" value="Unassembled WGS sequence"/>
</dbReference>
<dbReference type="InterPro" id="IPR036412">
    <property type="entry name" value="HAD-like_sf"/>
</dbReference>
<dbReference type="PANTHER" id="PTHR18901">
    <property type="entry name" value="2-DEOXYGLUCOSE-6-PHOSPHATE PHOSPHATASE 2"/>
    <property type="match status" value="1"/>
</dbReference>
<dbReference type="AlphaFoldDB" id="A0AAI9K3C6"/>
<proteinExistence type="predicted"/>
<sequence>MNCKAVVFDMDGVILDSEQLVVKSWQKTADKYGIEDIESFCMAALGLNREAAKKLFVQMYKGRCGEGQDTLDEERYESLKGEMAAEFHRAAAEGELVLKPGVTDMLKMLRDNCIPCALATSTRKEVVTMELINLGVIDYFDKLVCGDMVDRSKPAPDIFLKACEELGVESESAWAVEDSYNGVRAAYAAGMKIAMIPDLVQPDDEMRDKADFIFKNMNEFQEYILESIRA</sequence>
<dbReference type="SFLD" id="SFLDG01135">
    <property type="entry name" value="C1.5.6:_HAD__Beta-PGM__Phospha"/>
    <property type="match status" value="1"/>
</dbReference>
<dbReference type="SFLD" id="SFLDS00003">
    <property type="entry name" value="Haloacid_Dehalogenase"/>
    <property type="match status" value="1"/>
</dbReference>
<protein>
    <submittedName>
        <fullName evidence="1">Hydrolase</fullName>
    </submittedName>
</protein>
<organism evidence="1 2">
    <name type="scientific">Coprococcus eutactus</name>
    <dbReference type="NCBI Taxonomy" id="33043"/>
    <lineage>
        <taxon>Bacteria</taxon>
        <taxon>Bacillati</taxon>
        <taxon>Bacillota</taxon>
        <taxon>Clostridia</taxon>
        <taxon>Lachnospirales</taxon>
        <taxon>Lachnospiraceae</taxon>
        <taxon>Coprococcus</taxon>
    </lineage>
</organism>
<gene>
    <name evidence="1" type="ORF">COEU31_17490</name>
</gene>
<comment type="caution">
    <text evidence="1">The sequence shown here is derived from an EMBL/GenBank/DDBJ whole genome shotgun (WGS) entry which is preliminary data.</text>
</comment>
<reference evidence="1" key="1">
    <citation type="submission" date="2020-06" db="EMBL/GenBank/DDBJ databases">
        <title>Characterization of fructooligosaccharide metabolism and fructooligosaccharide-degrading enzymes in human commensal butyrate producers.</title>
        <authorList>
            <person name="Tanno H."/>
            <person name="Fujii T."/>
            <person name="Hirano K."/>
            <person name="Maeno S."/>
            <person name="Tonozuka T."/>
            <person name="Sakamoto M."/>
            <person name="Ohkuma M."/>
            <person name="Tochio T."/>
            <person name="Endo A."/>
        </authorList>
    </citation>
    <scope>NUCLEOTIDE SEQUENCE</scope>
    <source>
        <strain evidence="1">JCM 31265</strain>
    </source>
</reference>
<dbReference type="Gene3D" id="3.40.50.1000">
    <property type="entry name" value="HAD superfamily/HAD-like"/>
    <property type="match status" value="1"/>
</dbReference>
<dbReference type="InterPro" id="IPR041492">
    <property type="entry name" value="HAD_2"/>
</dbReference>
<dbReference type="RefSeq" id="WP_070097483.1">
    <property type="nucleotide sequence ID" value="NZ_BLYL01000009.1"/>
</dbReference>
<accession>A0AAI9K3C6</accession>
<dbReference type="SUPFAM" id="SSF56784">
    <property type="entry name" value="HAD-like"/>
    <property type="match status" value="1"/>
</dbReference>
<dbReference type="PANTHER" id="PTHR18901:SF38">
    <property type="entry name" value="PSEUDOURIDINE-5'-PHOSPHATASE"/>
    <property type="match status" value="1"/>
</dbReference>
<evidence type="ECO:0000313" key="1">
    <source>
        <dbReference type="EMBL" id="GFO94703.1"/>
    </source>
</evidence>
<name>A0AAI9K3C6_9FIRM</name>
<dbReference type="Pfam" id="PF13419">
    <property type="entry name" value="HAD_2"/>
    <property type="match status" value="1"/>
</dbReference>
<dbReference type="GO" id="GO:0016787">
    <property type="term" value="F:hydrolase activity"/>
    <property type="evidence" value="ECO:0007669"/>
    <property type="project" value="UniProtKB-KW"/>
</dbReference>
<dbReference type="SFLD" id="SFLDG01129">
    <property type="entry name" value="C1.5:_HAD__Beta-PGM__Phosphata"/>
    <property type="match status" value="1"/>
</dbReference>
<dbReference type="InterPro" id="IPR023198">
    <property type="entry name" value="PGP-like_dom2"/>
</dbReference>
<dbReference type="Gene3D" id="1.10.150.240">
    <property type="entry name" value="Putative phosphatase, domain 2"/>
    <property type="match status" value="1"/>
</dbReference>
<keyword evidence="1" id="KW-0378">Hydrolase</keyword>
<dbReference type="NCBIfam" id="TIGR01509">
    <property type="entry name" value="HAD-SF-IA-v3"/>
    <property type="match status" value="1"/>
</dbReference>